<proteinExistence type="predicted"/>
<name>I0YUR0_COCSC</name>
<dbReference type="Proteomes" id="UP000007264">
    <property type="component" value="Unassembled WGS sequence"/>
</dbReference>
<dbReference type="OrthoDB" id="10544803at2759"/>
<protein>
    <submittedName>
        <fullName evidence="2">Uncharacterized protein</fullName>
    </submittedName>
</protein>
<keyword evidence="3" id="KW-1185">Reference proteome</keyword>
<dbReference type="AlphaFoldDB" id="I0YUR0"/>
<evidence type="ECO:0000313" key="3">
    <source>
        <dbReference type="Proteomes" id="UP000007264"/>
    </source>
</evidence>
<feature type="coiled-coil region" evidence="1">
    <location>
        <begin position="37"/>
        <end position="74"/>
    </location>
</feature>
<organism evidence="2 3">
    <name type="scientific">Coccomyxa subellipsoidea (strain C-169)</name>
    <name type="common">Green microalga</name>
    <dbReference type="NCBI Taxonomy" id="574566"/>
    <lineage>
        <taxon>Eukaryota</taxon>
        <taxon>Viridiplantae</taxon>
        <taxon>Chlorophyta</taxon>
        <taxon>core chlorophytes</taxon>
        <taxon>Trebouxiophyceae</taxon>
        <taxon>Trebouxiophyceae incertae sedis</taxon>
        <taxon>Coccomyxaceae</taxon>
        <taxon>Coccomyxa</taxon>
        <taxon>Coccomyxa subellipsoidea</taxon>
    </lineage>
</organism>
<evidence type="ECO:0000313" key="2">
    <source>
        <dbReference type="EMBL" id="EIE22129.1"/>
    </source>
</evidence>
<gene>
    <name evidence="2" type="ORF">COCSUDRAFT_55826</name>
</gene>
<accession>I0YUR0</accession>
<sequence length="87" mass="9730">MGLGLRDGKPTLAQLVFKDQPAGSTVGEAQPESGPLVDMLLQQVNELMQEKRALTRANEQLQRENQQLQELVGYLSYEDTNNDSERV</sequence>
<dbReference type="GeneID" id="17040115"/>
<dbReference type="KEGG" id="csl:COCSUDRAFT_55826"/>
<evidence type="ECO:0000256" key="1">
    <source>
        <dbReference type="SAM" id="Coils"/>
    </source>
</evidence>
<keyword evidence="1" id="KW-0175">Coiled coil</keyword>
<dbReference type="RefSeq" id="XP_005646673.1">
    <property type="nucleotide sequence ID" value="XM_005646616.1"/>
</dbReference>
<comment type="caution">
    <text evidence="2">The sequence shown here is derived from an EMBL/GenBank/DDBJ whole genome shotgun (WGS) entry which is preliminary data.</text>
</comment>
<dbReference type="EMBL" id="AGSI01000010">
    <property type="protein sequence ID" value="EIE22129.1"/>
    <property type="molecule type" value="Genomic_DNA"/>
</dbReference>
<reference evidence="2 3" key="1">
    <citation type="journal article" date="2012" name="Genome Biol.">
        <title>The genome of the polar eukaryotic microalga coccomyxa subellipsoidea reveals traits of cold adaptation.</title>
        <authorList>
            <person name="Blanc G."/>
            <person name="Agarkova I."/>
            <person name="Grimwood J."/>
            <person name="Kuo A."/>
            <person name="Brueggeman A."/>
            <person name="Dunigan D."/>
            <person name="Gurnon J."/>
            <person name="Ladunga I."/>
            <person name="Lindquist E."/>
            <person name="Lucas S."/>
            <person name="Pangilinan J."/>
            <person name="Proschold T."/>
            <person name="Salamov A."/>
            <person name="Schmutz J."/>
            <person name="Weeks D."/>
            <person name="Yamada T."/>
            <person name="Claverie J.M."/>
            <person name="Grigoriev I."/>
            <person name="Van Etten J."/>
            <person name="Lomsadze A."/>
            <person name="Borodovsky M."/>
        </authorList>
    </citation>
    <scope>NUCLEOTIDE SEQUENCE [LARGE SCALE GENOMIC DNA]</scope>
    <source>
        <strain evidence="2 3">C-169</strain>
    </source>
</reference>